<dbReference type="EMBL" id="HBUF01014818">
    <property type="protein sequence ID" value="CAG6609492.1"/>
    <property type="molecule type" value="Transcribed_RNA"/>
</dbReference>
<feature type="transmembrane region" description="Helical" evidence="2">
    <location>
        <begin position="37"/>
        <end position="62"/>
    </location>
</feature>
<reference evidence="3" key="1">
    <citation type="submission" date="2021-05" db="EMBL/GenBank/DDBJ databases">
        <authorList>
            <person name="Alioto T."/>
            <person name="Alioto T."/>
            <person name="Gomez Garrido J."/>
        </authorList>
    </citation>
    <scope>NUCLEOTIDE SEQUENCE</scope>
</reference>
<evidence type="ECO:0000256" key="1">
    <source>
        <dbReference type="SAM" id="MobiDB-lite"/>
    </source>
</evidence>
<organism evidence="3">
    <name type="scientific">Cacopsylla melanoneura</name>
    <dbReference type="NCBI Taxonomy" id="428564"/>
    <lineage>
        <taxon>Eukaryota</taxon>
        <taxon>Metazoa</taxon>
        <taxon>Ecdysozoa</taxon>
        <taxon>Arthropoda</taxon>
        <taxon>Hexapoda</taxon>
        <taxon>Insecta</taxon>
        <taxon>Pterygota</taxon>
        <taxon>Neoptera</taxon>
        <taxon>Paraneoptera</taxon>
        <taxon>Hemiptera</taxon>
        <taxon>Sternorrhyncha</taxon>
        <taxon>Psylloidea</taxon>
        <taxon>Psyllidae</taxon>
        <taxon>Psyllinae</taxon>
        <taxon>Cacopsylla</taxon>
    </lineage>
</organism>
<accession>A0A8D8LQ43</accession>
<evidence type="ECO:0000256" key="2">
    <source>
        <dbReference type="SAM" id="Phobius"/>
    </source>
</evidence>
<feature type="compositionally biased region" description="Basic and acidic residues" evidence="1">
    <location>
        <begin position="16"/>
        <end position="31"/>
    </location>
</feature>
<evidence type="ECO:0000313" key="3">
    <source>
        <dbReference type="EMBL" id="CAG6609492.1"/>
    </source>
</evidence>
<sequence>MDYKNQKSSSKNQKASKIDQEPQEESKKDQDTPITGIAVSILCILSILSILTLLLGTTDFILNDGRAKKVFSCCLSILIQRKERKRSFKKRKMSSTYCLP</sequence>
<feature type="compositionally biased region" description="Low complexity" evidence="1">
    <location>
        <begin position="1"/>
        <end position="15"/>
    </location>
</feature>
<dbReference type="AlphaFoldDB" id="A0A8D8LQ43"/>
<proteinExistence type="predicted"/>
<keyword evidence="2" id="KW-0812">Transmembrane</keyword>
<keyword evidence="2" id="KW-1133">Transmembrane helix</keyword>
<feature type="region of interest" description="Disordered" evidence="1">
    <location>
        <begin position="1"/>
        <end position="31"/>
    </location>
</feature>
<protein>
    <submittedName>
        <fullName evidence="3">Uncharacterized protein</fullName>
    </submittedName>
</protein>
<keyword evidence="2" id="KW-0472">Membrane</keyword>
<name>A0A8D8LQ43_9HEMI</name>